<dbReference type="SUPFAM" id="SSF51445">
    <property type="entry name" value="(Trans)glycosidases"/>
    <property type="match status" value="1"/>
</dbReference>
<dbReference type="InterPro" id="IPR008979">
    <property type="entry name" value="Galactose-bd-like_sf"/>
</dbReference>
<evidence type="ECO:0000313" key="12">
    <source>
        <dbReference type="Proteomes" id="UP000276215"/>
    </source>
</evidence>
<keyword evidence="6" id="KW-0325">Glycoprotein</keyword>
<comment type="catalytic activity">
    <reaction evidence="1">
        <text>Hydrolysis of terminal non-reducing beta-D-galactose residues in beta-D-galactosides.</text>
        <dbReference type="EC" id="3.2.1.23"/>
    </reaction>
</comment>
<dbReference type="PANTHER" id="PTHR23421">
    <property type="entry name" value="BETA-GALACTOSIDASE RELATED"/>
    <property type="match status" value="1"/>
</dbReference>
<evidence type="ECO:0000256" key="8">
    <source>
        <dbReference type="RuleBase" id="RU003679"/>
    </source>
</evidence>
<dbReference type="Pfam" id="PF01301">
    <property type="entry name" value="Glyco_hydro_35"/>
    <property type="match status" value="1"/>
</dbReference>
<accession>A0A3N4K0Y6</accession>
<dbReference type="Pfam" id="PF13364">
    <property type="entry name" value="BetaGal_ABD2"/>
    <property type="match status" value="2"/>
</dbReference>
<evidence type="ECO:0000256" key="3">
    <source>
        <dbReference type="ARBA" id="ARBA00012756"/>
    </source>
</evidence>
<organism evidence="11 12">
    <name type="scientific">Choiromyces venosus 120613-1</name>
    <dbReference type="NCBI Taxonomy" id="1336337"/>
    <lineage>
        <taxon>Eukaryota</taxon>
        <taxon>Fungi</taxon>
        <taxon>Dikarya</taxon>
        <taxon>Ascomycota</taxon>
        <taxon>Pezizomycotina</taxon>
        <taxon>Pezizomycetes</taxon>
        <taxon>Pezizales</taxon>
        <taxon>Tuberaceae</taxon>
        <taxon>Choiromyces</taxon>
    </lineage>
</organism>
<keyword evidence="5" id="KW-0378">Hydrolase</keyword>
<dbReference type="SUPFAM" id="SSF49785">
    <property type="entry name" value="Galactose-binding domain-like"/>
    <property type="match status" value="2"/>
</dbReference>
<comment type="similarity">
    <text evidence="2 8">Belongs to the glycosyl hydrolase 35 family.</text>
</comment>
<evidence type="ECO:0000256" key="9">
    <source>
        <dbReference type="SAM" id="SignalP"/>
    </source>
</evidence>
<dbReference type="InterPro" id="IPR001944">
    <property type="entry name" value="Glycoside_Hdrlase_35"/>
</dbReference>
<dbReference type="GO" id="GO:0004565">
    <property type="term" value="F:beta-galactosidase activity"/>
    <property type="evidence" value="ECO:0007669"/>
    <property type="project" value="UniProtKB-EC"/>
</dbReference>
<feature type="domain" description="Beta-galactosidase" evidence="10">
    <location>
        <begin position="391"/>
        <end position="575"/>
    </location>
</feature>
<evidence type="ECO:0000256" key="6">
    <source>
        <dbReference type="ARBA" id="ARBA00023180"/>
    </source>
</evidence>
<dbReference type="InterPro" id="IPR017853">
    <property type="entry name" value="GH"/>
</dbReference>
<dbReference type="EC" id="3.2.1.23" evidence="3"/>
<evidence type="ECO:0000256" key="7">
    <source>
        <dbReference type="ARBA" id="ARBA00023295"/>
    </source>
</evidence>
<dbReference type="InterPro" id="IPR037110">
    <property type="entry name" value="Betagal_dom2_sf"/>
</dbReference>
<dbReference type="FunFam" id="3.20.20.80:FF:000040">
    <property type="entry name" value="Beta-galactosidase A"/>
    <property type="match status" value="1"/>
</dbReference>
<dbReference type="InterPro" id="IPR025300">
    <property type="entry name" value="BetaGal_jelly_roll_dom"/>
</dbReference>
<keyword evidence="4 9" id="KW-0732">Signal</keyword>
<dbReference type="Gene3D" id="3.20.20.80">
    <property type="entry name" value="Glycosidases"/>
    <property type="match status" value="1"/>
</dbReference>
<dbReference type="PRINTS" id="PR00742">
    <property type="entry name" value="GLHYDRLASE35"/>
</dbReference>
<protein>
    <recommendedName>
        <fullName evidence="3">beta-galactosidase</fullName>
        <ecNumber evidence="3">3.2.1.23</ecNumber>
    </recommendedName>
</protein>
<dbReference type="SUPFAM" id="SSF51011">
    <property type="entry name" value="Glycosyl hydrolase domain"/>
    <property type="match status" value="1"/>
</dbReference>
<proteinExistence type="inferred from homology"/>
<name>A0A3N4K0Y6_9PEZI</name>
<keyword evidence="7" id="KW-0326">Glycosidase</keyword>
<sequence>MKFERLLTSFLSFFTVFAQKQWPISNTGYTDVIEWDHYSLIVKGQRLVVWSGEFHYWRMPVPELWQDLLEKIKAHGFNTVSVYGHWGYHSASEDALDFETITHDPRPILDYSKKIGLYVIWRPGPYVNAESHAGGHAQWATTGAYGSLRNNDTRFTKAYTPYMTTYEKLLKPYQVQFGGNLIAFQIENEFSPQRLGDNSKNAPPNWLYINYMQTLIDQARENGIGVPLTHNNPSTQSKDWSKDFDPRGAVDISGFDTYPYCWSCLLSVCGGRYEYDVQPYYGWFEEISPNQPPYIPEFQGGSYNPWGGPAGGCIQKQNSEFVNIMYKHNIGERITMISIYVFFGGTNWGNIGFPESQTSYDYAAAISETRVIGEKFWEGKTLGLLIDVARDLAKTDRVYVGTNLTTSTNVYTSLLENPDTHSRFYVLRHTVSNSTTLDDFKVTMATSEGTMTVPKYGSASLHGLASKIFLSDFKFAEGLTLLYTTAEVLTVSTVDKEPVLVLWVPNGEAAEFSVKGYKANEKKDTVRLCKGCEINYHGESGDNLVVNFKQEAGISIVQFDGFRVVMIDRGVAWRTWAPKLSNDPLAGSDQNIIVHGLHLVRKVSISGGELQLFGDTDSETTMTIHAPAKIRDVSWNGKKISRVNRRDGVLEVELQGPKISERDVLSQLNSGKWKAKNTLPEISPDYDDSAWIVANDTTTPNPIQPATPQVLYAENYGFFHGYVLFRGRFNGGNSTTGVFMNLQFGAAGGYSAWLNGQWIGSWTGTTATRGNSTFEFPKGSVKTNGENVLVILMDHNGKDQYAEALNYRGIYQITLIGAKSPDFTKWTIQGNAGGTKNIDPVRGPYNEGGLYAERLGWHLNGFNPKGWSDASKLSVANATAVFFRKEVDFSVPAGYDIPLYIRLGSPSGQKLRVQIYVNGYQFGKYIPQVGSQVDFPIPPGVLNYNGKNVFGVSVWNVQDGTEVTLDYEWKVAALYESSFSDRFDVKKLQPGYDPSREKYA</sequence>
<dbReference type="InterPro" id="IPR031330">
    <property type="entry name" value="Gly_Hdrlase_35_cat"/>
</dbReference>
<dbReference type="STRING" id="1336337.A0A3N4K0Y6"/>
<evidence type="ECO:0000256" key="4">
    <source>
        <dbReference type="ARBA" id="ARBA00022729"/>
    </source>
</evidence>
<evidence type="ECO:0000256" key="1">
    <source>
        <dbReference type="ARBA" id="ARBA00001412"/>
    </source>
</evidence>
<dbReference type="Pfam" id="PF10435">
    <property type="entry name" value="BetaGal_dom2"/>
    <property type="match status" value="1"/>
</dbReference>
<keyword evidence="12" id="KW-1185">Reference proteome</keyword>
<evidence type="ECO:0000256" key="2">
    <source>
        <dbReference type="ARBA" id="ARBA00009809"/>
    </source>
</evidence>
<evidence type="ECO:0000259" key="10">
    <source>
        <dbReference type="SMART" id="SM01029"/>
    </source>
</evidence>
<dbReference type="InterPro" id="IPR025972">
    <property type="entry name" value="BetaGal_dom3"/>
</dbReference>
<evidence type="ECO:0000313" key="11">
    <source>
        <dbReference type="EMBL" id="RPB04204.1"/>
    </source>
</evidence>
<dbReference type="SMART" id="SM01029">
    <property type="entry name" value="BetaGal_dom2"/>
    <property type="match status" value="1"/>
</dbReference>
<dbReference type="GO" id="GO:0005975">
    <property type="term" value="P:carbohydrate metabolic process"/>
    <property type="evidence" value="ECO:0007669"/>
    <property type="project" value="InterPro"/>
</dbReference>
<gene>
    <name evidence="11" type="ORF">L873DRAFT_1833251</name>
</gene>
<dbReference type="InterPro" id="IPR018954">
    <property type="entry name" value="Betagal_dom2"/>
</dbReference>
<feature type="signal peptide" evidence="9">
    <location>
        <begin position="1"/>
        <end position="18"/>
    </location>
</feature>
<dbReference type="Pfam" id="PF13363">
    <property type="entry name" value="BetaGal_dom3"/>
    <property type="match status" value="1"/>
</dbReference>
<dbReference type="Gene3D" id="2.60.120.260">
    <property type="entry name" value="Galactose-binding domain-like"/>
    <property type="match status" value="2"/>
</dbReference>
<dbReference type="Gene3D" id="2.60.390.10">
    <property type="entry name" value="Beta-galactosidase, domain 3"/>
    <property type="match status" value="1"/>
</dbReference>
<dbReference type="OrthoDB" id="1657402at2759"/>
<evidence type="ECO:0000256" key="5">
    <source>
        <dbReference type="ARBA" id="ARBA00022801"/>
    </source>
</evidence>
<dbReference type="Proteomes" id="UP000276215">
    <property type="component" value="Unassembled WGS sequence"/>
</dbReference>
<dbReference type="SUPFAM" id="SSF117100">
    <property type="entry name" value="Beta-galactosidase LacA, domain 3"/>
    <property type="match status" value="1"/>
</dbReference>
<feature type="chain" id="PRO_5018200088" description="beta-galactosidase" evidence="9">
    <location>
        <begin position="19"/>
        <end position="1000"/>
    </location>
</feature>
<dbReference type="EMBL" id="ML120359">
    <property type="protein sequence ID" value="RPB04204.1"/>
    <property type="molecule type" value="Genomic_DNA"/>
</dbReference>
<reference evidence="11 12" key="1">
    <citation type="journal article" date="2018" name="Nat. Ecol. Evol.">
        <title>Pezizomycetes genomes reveal the molecular basis of ectomycorrhizal truffle lifestyle.</title>
        <authorList>
            <person name="Murat C."/>
            <person name="Payen T."/>
            <person name="Noel B."/>
            <person name="Kuo A."/>
            <person name="Morin E."/>
            <person name="Chen J."/>
            <person name="Kohler A."/>
            <person name="Krizsan K."/>
            <person name="Balestrini R."/>
            <person name="Da Silva C."/>
            <person name="Montanini B."/>
            <person name="Hainaut M."/>
            <person name="Levati E."/>
            <person name="Barry K.W."/>
            <person name="Belfiori B."/>
            <person name="Cichocki N."/>
            <person name="Clum A."/>
            <person name="Dockter R.B."/>
            <person name="Fauchery L."/>
            <person name="Guy J."/>
            <person name="Iotti M."/>
            <person name="Le Tacon F."/>
            <person name="Lindquist E.A."/>
            <person name="Lipzen A."/>
            <person name="Malagnac F."/>
            <person name="Mello A."/>
            <person name="Molinier V."/>
            <person name="Miyauchi S."/>
            <person name="Poulain J."/>
            <person name="Riccioni C."/>
            <person name="Rubini A."/>
            <person name="Sitrit Y."/>
            <person name="Splivallo R."/>
            <person name="Traeger S."/>
            <person name="Wang M."/>
            <person name="Zifcakova L."/>
            <person name="Wipf D."/>
            <person name="Zambonelli A."/>
            <person name="Paolocci F."/>
            <person name="Nowrousian M."/>
            <person name="Ottonello S."/>
            <person name="Baldrian P."/>
            <person name="Spatafora J.W."/>
            <person name="Henrissat B."/>
            <person name="Nagy L.G."/>
            <person name="Aury J.M."/>
            <person name="Wincker P."/>
            <person name="Grigoriev I.V."/>
            <person name="Bonfante P."/>
            <person name="Martin F.M."/>
        </authorList>
    </citation>
    <scope>NUCLEOTIDE SEQUENCE [LARGE SCALE GENOMIC DNA]</scope>
    <source>
        <strain evidence="11 12">120613-1</strain>
    </source>
</reference>
<dbReference type="Gene3D" id="2.102.20.10">
    <property type="entry name" value="Beta-galactosidase, domain 2"/>
    <property type="match status" value="1"/>
</dbReference>
<dbReference type="AlphaFoldDB" id="A0A3N4K0Y6"/>
<dbReference type="InterPro" id="IPR036833">
    <property type="entry name" value="BetaGal_dom3_sf"/>
</dbReference>